<accession>A0A7W7C490</accession>
<name>A0A7W7C490_9PSEU</name>
<comment type="caution">
    <text evidence="2">The sequence shown here is derived from an EMBL/GenBank/DDBJ whole genome shotgun (WGS) entry which is preliminary data.</text>
</comment>
<dbReference type="SUPFAM" id="SSF53067">
    <property type="entry name" value="Actin-like ATPase domain"/>
    <property type="match status" value="2"/>
</dbReference>
<evidence type="ECO:0000259" key="1">
    <source>
        <dbReference type="Pfam" id="PF00814"/>
    </source>
</evidence>
<dbReference type="InterPro" id="IPR022496">
    <property type="entry name" value="T6A_TsaB"/>
</dbReference>
<protein>
    <submittedName>
        <fullName evidence="2">tRNA threonylcarbamoyl adenosine modification protein YeaZ</fullName>
    </submittedName>
</protein>
<keyword evidence="3" id="KW-1185">Reference proteome</keyword>
<dbReference type="Gene3D" id="3.30.420.40">
    <property type="match status" value="2"/>
</dbReference>
<evidence type="ECO:0000313" key="3">
    <source>
        <dbReference type="Proteomes" id="UP000533598"/>
    </source>
</evidence>
<dbReference type="Proteomes" id="UP000533598">
    <property type="component" value="Unassembled WGS sequence"/>
</dbReference>
<dbReference type="GO" id="GO:0002949">
    <property type="term" value="P:tRNA threonylcarbamoyladenosine modification"/>
    <property type="evidence" value="ECO:0007669"/>
    <property type="project" value="InterPro"/>
</dbReference>
<dbReference type="EMBL" id="JACHMH010000001">
    <property type="protein sequence ID" value="MBB4674277.1"/>
    <property type="molecule type" value="Genomic_DNA"/>
</dbReference>
<gene>
    <name evidence="2" type="ORF">HNR67_000395</name>
</gene>
<dbReference type="RefSeq" id="WP_185000318.1">
    <property type="nucleotide sequence ID" value="NZ_BAAAUI010000011.1"/>
</dbReference>
<dbReference type="AlphaFoldDB" id="A0A7W7C490"/>
<feature type="domain" description="Gcp-like" evidence="1">
    <location>
        <begin position="41"/>
        <end position="151"/>
    </location>
</feature>
<sequence>MLVLALDTATPAITAGVLALAGSGPRLLAERVTVDPRAAGELLTPQIHQAAEAAGIALSELSAIVTGVGPGPFTSLRAGMVTAAAFGHALDKPVHPVSTLDAIAAGADAEAGLLVVTDARRRELYFSAYDTDGRNVTGPRVERPDVIAELLAGELAGLGITQVAGHVAAQHADLFGLKPLDADYPTPLGLLRAAESALGGEPAPLIPLYLRRPDAVEPAARKRVSPA</sequence>
<reference evidence="2 3" key="1">
    <citation type="submission" date="2020-08" db="EMBL/GenBank/DDBJ databases">
        <title>Sequencing the genomes of 1000 actinobacteria strains.</title>
        <authorList>
            <person name="Klenk H.-P."/>
        </authorList>
    </citation>
    <scope>NUCLEOTIDE SEQUENCE [LARGE SCALE GENOMIC DNA]</scope>
    <source>
        <strain evidence="2 3">DSM 44230</strain>
    </source>
</reference>
<dbReference type="NCBIfam" id="TIGR03725">
    <property type="entry name" value="T6A_YeaZ"/>
    <property type="match status" value="1"/>
</dbReference>
<proteinExistence type="predicted"/>
<dbReference type="InterPro" id="IPR043129">
    <property type="entry name" value="ATPase_NBD"/>
</dbReference>
<dbReference type="InterPro" id="IPR000905">
    <property type="entry name" value="Gcp-like_dom"/>
</dbReference>
<evidence type="ECO:0000313" key="2">
    <source>
        <dbReference type="EMBL" id="MBB4674277.1"/>
    </source>
</evidence>
<organism evidence="2 3">
    <name type="scientific">Crossiella cryophila</name>
    <dbReference type="NCBI Taxonomy" id="43355"/>
    <lineage>
        <taxon>Bacteria</taxon>
        <taxon>Bacillati</taxon>
        <taxon>Actinomycetota</taxon>
        <taxon>Actinomycetes</taxon>
        <taxon>Pseudonocardiales</taxon>
        <taxon>Pseudonocardiaceae</taxon>
        <taxon>Crossiella</taxon>
    </lineage>
</organism>
<dbReference type="Pfam" id="PF00814">
    <property type="entry name" value="TsaD"/>
    <property type="match status" value="1"/>
</dbReference>